<name>A0A5B0M7V1_PUCGR</name>
<dbReference type="AlphaFoldDB" id="A0A5B0M7V1"/>
<dbReference type="EMBL" id="VSWC01000158">
    <property type="protein sequence ID" value="KAA1073227.1"/>
    <property type="molecule type" value="Genomic_DNA"/>
</dbReference>
<keyword evidence="2" id="KW-1185">Reference proteome</keyword>
<gene>
    <name evidence="1" type="ORF">PGT21_004626</name>
</gene>
<dbReference type="Proteomes" id="UP000324748">
    <property type="component" value="Unassembled WGS sequence"/>
</dbReference>
<evidence type="ECO:0000313" key="2">
    <source>
        <dbReference type="Proteomes" id="UP000324748"/>
    </source>
</evidence>
<organism evidence="1 2">
    <name type="scientific">Puccinia graminis f. sp. tritici</name>
    <dbReference type="NCBI Taxonomy" id="56615"/>
    <lineage>
        <taxon>Eukaryota</taxon>
        <taxon>Fungi</taxon>
        <taxon>Dikarya</taxon>
        <taxon>Basidiomycota</taxon>
        <taxon>Pucciniomycotina</taxon>
        <taxon>Pucciniomycetes</taxon>
        <taxon>Pucciniales</taxon>
        <taxon>Pucciniaceae</taxon>
        <taxon>Puccinia</taxon>
    </lineage>
</organism>
<sequence length="207" mass="23536">MYLVQRKALHTSTSKHQDPSTLVAAKDFDIYNMYRDQILNAHLPNFQYHDKIPVFIDPGDQSHYILLTTGNVDKGAHDLTKPNTAVSLHFPPPKLKFEKLSASKKCKLDHCSSCCTRRITSQSDSNESSVFDPGVNLLEAYLEFIKIPAIERSEIARILTEHKAKNPIFFQSKNITRDVMKGWGLAGIYIARLRDNVKKFEKSKASE</sequence>
<accession>A0A5B0M7V1</accession>
<protein>
    <submittedName>
        <fullName evidence="1">Uncharacterized protein</fullName>
    </submittedName>
</protein>
<evidence type="ECO:0000313" key="1">
    <source>
        <dbReference type="EMBL" id="KAA1073227.1"/>
    </source>
</evidence>
<proteinExistence type="predicted"/>
<comment type="caution">
    <text evidence="1">The sequence shown here is derived from an EMBL/GenBank/DDBJ whole genome shotgun (WGS) entry which is preliminary data.</text>
</comment>
<reference evidence="1 2" key="1">
    <citation type="submission" date="2019-05" db="EMBL/GenBank/DDBJ databases">
        <title>Emergence of the Ug99 lineage of the wheat stem rust pathogen through somatic hybridization.</title>
        <authorList>
            <person name="Li F."/>
            <person name="Upadhyaya N.M."/>
            <person name="Sperschneider J."/>
            <person name="Matny O."/>
            <person name="Nguyen-Phuc H."/>
            <person name="Mago R."/>
            <person name="Raley C."/>
            <person name="Miller M.E."/>
            <person name="Silverstein K.A.T."/>
            <person name="Henningsen E."/>
            <person name="Hirsch C.D."/>
            <person name="Visser B."/>
            <person name="Pretorius Z.A."/>
            <person name="Steffenson B.J."/>
            <person name="Schwessinger B."/>
            <person name="Dodds P.N."/>
            <person name="Figueroa M."/>
        </authorList>
    </citation>
    <scope>NUCLEOTIDE SEQUENCE [LARGE SCALE GENOMIC DNA]</scope>
    <source>
        <strain evidence="1">21-0</strain>
    </source>
</reference>